<protein>
    <submittedName>
        <fullName evidence="2">Uncharacterized protein</fullName>
    </submittedName>
</protein>
<organism evidence="2 3">
    <name type="scientific">Strongylus vulgaris</name>
    <name type="common">Blood worm</name>
    <dbReference type="NCBI Taxonomy" id="40348"/>
    <lineage>
        <taxon>Eukaryota</taxon>
        <taxon>Metazoa</taxon>
        <taxon>Ecdysozoa</taxon>
        <taxon>Nematoda</taxon>
        <taxon>Chromadorea</taxon>
        <taxon>Rhabditida</taxon>
        <taxon>Rhabditina</taxon>
        <taxon>Rhabditomorpha</taxon>
        <taxon>Strongyloidea</taxon>
        <taxon>Strongylidae</taxon>
        <taxon>Strongylus</taxon>
    </lineage>
</organism>
<keyword evidence="3" id="KW-1185">Reference proteome</keyword>
<dbReference type="PANTHER" id="PTHR31781:SF1">
    <property type="entry name" value="PROTEIN UNC-80 HOMOLOG"/>
    <property type="match status" value="1"/>
</dbReference>
<evidence type="ECO:0000313" key="2">
    <source>
        <dbReference type="EMBL" id="VDM77119.1"/>
    </source>
</evidence>
<dbReference type="GO" id="GO:0055080">
    <property type="term" value="P:monoatomic cation homeostasis"/>
    <property type="evidence" value="ECO:0007669"/>
    <property type="project" value="TreeGrafter"/>
</dbReference>
<sequence length="311" mass="34886">METNLLCFIALTTQIFVSDLISKKQGGQSAVQFIDFVLHAELPIALLILPVLQNRVKQKPSCEQDSQWQAEIIERIESKDHFTLPLGALLDNCQIELAQLKDDLATRPLDLPRSYTPTAPAPDPHSDSSVTSAVPKKDRRASTRRPPPVKEGTEGTILEDIEDESIDSLQQPSTSARVTKSPSVPLNKVGASPRTRSISGFGMWRSVRRKSRHISNESESEGDRSVELADIQRKDEGGGVRSYERQFAVLLKRWFFLYMKLWTQTGKDVSAIENFLLHSQIPLVVSFSTPKKPNGKNDEDVFQITEQHQLV</sequence>
<evidence type="ECO:0000313" key="3">
    <source>
        <dbReference type="Proteomes" id="UP000270094"/>
    </source>
</evidence>
<accession>A0A3P7JAW2</accession>
<dbReference type="AlphaFoldDB" id="A0A3P7JAW2"/>
<reference evidence="2 3" key="1">
    <citation type="submission" date="2018-11" db="EMBL/GenBank/DDBJ databases">
        <authorList>
            <consortium name="Pathogen Informatics"/>
        </authorList>
    </citation>
    <scope>NUCLEOTIDE SEQUENCE [LARGE SCALE GENOMIC DNA]</scope>
</reference>
<feature type="compositionally biased region" description="Basic and acidic residues" evidence="1">
    <location>
        <begin position="221"/>
        <end position="230"/>
    </location>
</feature>
<proteinExistence type="predicted"/>
<feature type="region of interest" description="Disordered" evidence="1">
    <location>
        <begin position="209"/>
        <end position="230"/>
    </location>
</feature>
<feature type="region of interest" description="Disordered" evidence="1">
    <location>
        <begin position="108"/>
        <end position="194"/>
    </location>
</feature>
<feature type="compositionally biased region" description="Acidic residues" evidence="1">
    <location>
        <begin position="157"/>
        <end position="166"/>
    </location>
</feature>
<feature type="compositionally biased region" description="Polar residues" evidence="1">
    <location>
        <begin position="167"/>
        <end position="184"/>
    </location>
</feature>
<dbReference type="OrthoDB" id="5796278at2759"/>
<dbReference type="GO" id="GO:0005261">
    <property type="term" value="F:monoatomic cation channel activity"/>
    <property type="evidence" value="ECO:0007669"/>
    <property type="project" value="TreeGrafter"/>
</dbReference>
<dbReference type="Proteomes" id="UP000270094">
    <property type="component" value="Unassembled WGS sequence"/>
</dbReference>
<dbReference type="GO" id="GO:0030424">
    <property type="term" value="C:axon"/>
    <property type="evidence" value="ECO:0007669"/>
    <property type="project" value="TreeGrafter"/>
</dbReference>
<dbReference type="GO" id="GO:0034703">
    <property type="term" value="C:cation channel complex"/>
    <property type="evidence" value="ECO:0007669"/>
    <property type="project" value="TreeGrafter"/>
</dbReference>
<name>A0A3P7JAW2_STRVU</name>
<dbReference type="PANTHER" id="PTHR31781">
    <property type="entry name" value="UNC80"/>
    <property type="match status" value="1"/>
</dbReference>
<gene>
    <name evidence="2" type="ORF">SVUK_LOCUS12117</name>
</gene>
<dbReference type="EMBL" id="UYYB01098472">
    <property type="protein sequence ID" value="VDM77119.1"/>
    <property type="molecule type" value="Genomic_DNA"/>
</dbReference>
<evidence type="ECO:0000256" key="1">
    <source>
        <dbReference type="SAM" id="MobiDB-lite"/>
    </source>
</evidence>